<reference evidence="2" key="2">
    <citation type="submission" date="2022-06" db="UniProtKB">
        <authorList>
            <consortium name="EnsemblMetazoa"/>
        </authorList>
    </citation>
    <scope>IDENTIFICATION</scope>
    <source>
        <strain evidence="2">PS312</strain>
    </source>
</reference>
<gene>
    <name evidence="2" type="primary">WBGene00283018</name>
</gene>
<sequence>MKKKAMEAQRKERSMRAHQTGAVQQVDSAFFRYRAESIAVEPKIHQADIIRTAAIAKIHTGSAYPLTSIKLYFDEPERS</sequence>
<dbReference type="EnsemblMetazoa" id="PPA44649.1">
    <property type="protein sequence ID" value="PPA44649.1"/>
    <property type="gene ID" value="WBGene00283018"/>
</dbReference>
<dbReference type="Proteomes" id="UP000005239">
    <property type="component" value="Unassembled WGS sequence"/>
</dbReference>
<evidence type="ECO:0000313" key="3">
    <source>
        <dbReference type="Proteomes" id="UP000005239"/>
    </source>
</evidence>
<reference evidence="3" key="1">
    <citation type="journal article" date="2008" name="Nat. Genet.">
        <title>The Pristionchus pacificus genome provides a unique perspective on nematode lifestyle and parasitism.</title>
        <authorList>
            <person name="Dieterich C."/>
            <person name="Clifton S.W."/>
            <person name="Schuster L.N."/>
            <person name="Chinwalla A."/>
            <person name="Delehaunty K."/>
            <person name="Dinkelacker I."/>
            <person name="Fulton L."/>
            <person name="Fulton R."/>
            <person name="Godfrey J."/>
            <person name="Minx P."/>
            <person name="Mitreva M."/>
            <person name="Roeseler W."/>
            <person name="Tian H."/>
            <person name="Witte H."/>
            <person name="Yang S.P."/>
            <person name="Wilson R.K."/>
            <person name="Sommer R.J."/>
        </authorList>
    </citation>
    <scope>NUCLEOTIDE SEQUENCE [LARGE SCALE GENOMIC DNA]</scope>
    <source>
        <strain evidence="3">PS312</strain>
    </source>
</reference>
<keyword evidence="3" id="KW-1185">Reference proteome</keyword>
<feature type="region of interest" description="Disordered" evidence="1">
    <location>
        <begin position="1"/>
        <end position="21"/>
    </location>
</feature>
<dbReference type="AlphaFoldDB" id="A0A2A6CSI6"/>
<name>A0A2A6CSI6_PRIPA</name>
<evidence type="ECO:0000313" key="2">
    <source>
        <dbReference type="EnsemblMetazoa" id="PPA44649.1"/>
    </source>
</evidence>
<protein>
    <submittedName>
        <fullName evidence="2">Uncharacterized protein</fullName>
    </submittedName>
</protein>
<accession>A0A2A6CSI6</accession>
<feature type="compositionally biased region" description="Basic and acidic residues" evidence="1">
    <location>
        <begin position="1"/>
        <end position="15"/>
    </location>
</feature>
<organism evidence="2 3">
    <name type="scientific">Pristionchus pacificus</name>
    <name type="common">Parasitic nematode worm</name>
    <dbReference type="NCBI Taxonomy" id="54126"/>
    <lineage>
        <taxon>Eukaryota</taxon>
        <taxon>Metazoa</taxon>
        <taxon>Ecdysozoa</taxon>
        <taxon>Nematoda</taxon>
        <taxon>Chromadorea</taxon>
        <taxon>Rhabditida</taxon>
        <taxon>Rhabditina</taxon>
        <taxon>Diplogasteromorpha</taxon>
        <taxon>Diplogasteroidea</taxon>
        <taxon>Neodiplogasteridae</taxon>
        <taxon>Pristionchus</taxon>
    </lineage>
</organism>
<accession>A0A8R1Z4L5</accession>
<evidence type="ECO:0000256" key="1">
    <source>
        <dbReference type="SAM" id="MobiDB-lite"/>
    </source>
</evidence>
<proteinExistence type="predicted"/>